<dbReference type="GeneID" id="70247023"/>
<feature type="transmembrane region" description="Helical" evidence="5">
    <location>
        <begin position="31"/>
        <end position="50"/>
    </location>
</feature>
<evidence type="ECO:0000256" key="5">
    <source>
        <dbReference type="SAM" id="Phobius"/>
    </source>
</evidence>
<name>A0AAD4KKR5_9EURO</name>
<dbReference type="EMBL" id="JAJTJA010000009">
    <property type="protein sequence ID" value="KAH8693897.1"/>
    <property type="molecule type" value="Genomic_DNA"/>
</dbReference>
<dbReference type="PANTHER" id="PTHR31465">
    <property type="entry name" value="PROTEIN RTA1-RELATED"/>
    <property type="match status" value="1"/>
</dbReference>
<evidence type="ECO:0000256" key="4">
    <source>
        <dbReference type="ARBA" id="ARBA00023136"/>
    </source>
</evidence>
<dbReference type="AlphaFoldDB" id="A0AAD4KKR5"/>
<keyword evidence="2 5" id="KW-0812">Transmembrane</keyword>
<feature type="transmembrane region" description="Helical" evidence="5">
    <location>
        <begin position="169"/>
        <end position="193"/>
    </location>
</feature>
<evidence type="ECO:0000256" key="2">
    <source>
        <dbReference type="ARBA" id="ARBA00022692"/>
    </source>
</evidence>
<feature type="transmembrane region" description="Helical" evidence="5">
    <location>
        <begin position="205"/>
        <end position="226"/>
    </location>
</feature>
<dbReference type="PANTHER" id="PTHR31465:SF11">
    <property type="entry name" value="DOMAIN PROTEIN, PUTATIVE (AFU_ORTHOLOGUE AFUA_3G10770)-RELATED"/>
    <property type="match status" value="1"/>
</dbReference>
<dbReference type="Pfam" id="PF04479">
    <property type="entry name" value="RTA1"/>
    <property type="match status" value="1"/>
</dbReference>
<evidence type="ECO:0000256" key="3">
    <source>
        <dbReference type="ARBA" id="ARBA00022989"/>
    </source>
</evidence>
<dbReference type="GO" id="GO:0000324">
    <property type="term" value="C:fungal-type vacuole"/>
    <property type="evidence" value="ECO:0007669"/>
    <property type="project" value="TreeGrafter"/>
</dbReference>
<dbReference type="Proteomes" id="UP001201262">
    <property type="component" value="Unassembled WGS sequence"/>
</dbReference>
<comment type="subcellular location">
    <subcellularLocation>
        <location evidence="1">Membrane</location>
        <topology evidence="1">Multi-pass membrane protein</topology>
    </subcellularLocation>
</comment>
<organism evidence="6 7">
    <name type="scientific">Talaromyces proteolyticus</name>
    <dbReference type="NCBI Taxonomy" id="1131652"/>
    <lineage>
        <taxon>Eukaryota</taxon>
        <taxon>Fungi</taxon>
        <taxon>Dikarya</taxon>
        <taxon>Ascomycota</taxon>
        <taxon>Pezizomycotina</taxon>
        <taxon>Eurotiomycetes</taxon>
        <taxon>Eurotiomycetidae</taxon>
        <taxon>Eurotiales</taxon>
        <taxon>Trichocomaceae</taxon>
        <taxon>Talaromyces</taxon>
        <taxon>Talaromyces sect. Bacilispori</taxon>
    </lineage>
</organism>
<proteinExistence type="predicted"/>
<gene>
    <name evidence="6" type="ORF">BGW36DRAFT_383929</name>
</gene>
<feature type="transmembrane region" description="Helical" evidence="5">
    <location>
        <begin position="131"/>
        <end position="157"/>
    </location>
</feature>
<comment type="caution">
    <text evidence="6">The sequence shown here is derived from an EMBL/GenBank/DDBJ whole genome shotgun (WGS) entry which is preliminary data.</text>
</comment>
<keyword evidence="3 5" id="KW-1133">Transmembrane helix</keyword>
<keyword evidence="7" id="KW-1185">Reference proteome</keyword>
<evidence type="ECO:0000256" key="1">
    <source>
        <dbReference type="ARBA" id="ARBA00004141"/>
    </source>
</evidence>
<feature type="transmembrane region" description="Helical" evidence="5">
    <location>
        <begin position="57"/>
        <end position="77"/>
    </location>
</feature>
<protein>
    <submittedName>
        <fullName evidence="6">RTA1 domain protein</fullName>
    </submittedName>
</protein>
<keyword evidence="4 5" id="KW-0472">Membrane</keyword>
<reference evidence="6" key="1">
    <citation type="submission" date="2021-12" db="EMBL/GenBank/DDBJ databases">
        <title>Convergent genome expansion in fungi linked to evolution of root-endophyte symbiosis.</title>
        <authorList>
            <consortium name="DOE Joint Genome Institute"/>
            <person name="Ke Y.-H."/>
            <person name="Bonito G."/>
            <person name="Liao H.-L."/>
            <person name="Looney B."/>
            <person name="Rojas-Flechas A."/>
            <person name="Nash J."/>
            <person name="Hameed K."/>
            <person name="Schadt C."/>
            <person name="Martin F."/>
            <person name="Crous P.W."/>
            <person name="Miettinen O."/>
            <person name="Magnuson J.K."/>
            <person name="Labbe J."/>
            <person name="Jacobson D."/>
            <person name="Doktycz M.J."/>
            <person name="Veneault-Fourrey C."/>
            <person name="Kuo A."/>
            <person name="Mondo S."/>
            <person name="Calhoun S."/>
            <person name="Riley R."/>
            <person name="Ohm R."/>
            <person name="LaButti K."/>
            <person name="Andreopoulos B."/>
            <person name="Pangilinan J."/>
            <person name="Nolan M."/>
            <person name="Tritt A."/>
            <person name="Clum A."/>
            <person name="Lipzen A."/>
            <person name="Daum C."/>
            <person name="Barry K."/>
            <person name="Grigoriev I.V."/>
            <person name="Vilgalys R."/>
        </authorList>
    </citation>
    <scope>NUCLEOTIDE SEQUENCE</scope>
    <source>
        <strain evidence="6">PMI_201</strain>
    </source>
</reference>
<accession>A0AAD4KKR5</accession>
<feature type="transmembrane region" description="Helical" evidence="5">
    <location>
        <begin position="97"/>
        <end position="119"/>
    </location>
</feature>
<dbReference type="RefSeq" id="XP_046069567.1">
    <property type="nucleotide sequence ID" value="XM_046216736.1"/>
</dbReference>
<dbReference type="InterPro" id="IPR007568">
    <property type="entry name" value="RTA1"/>
</dbReference>
<dbReference type="GO" id="GO:0005886">
    <property type="term" value="C:plasma membrane"/>
    <property type="evidence" value="ECO:0007669"/>
    <property type="project" value="TreeGrafter"/>
</dbReference>
<feature type="transmembrane region" description="Helical" evidence="5">
    <location>
        <begin position="246"/>
        <end position="270"/>
    </location>
</feature>
<evidence type="ECO:0000313" key="6">
    <source>
        <dbReference type="EMBL" id="KAH8693897.1"/>
    </source>
</evidence>
<evidence type="ECO:0000313" key="7">
    <source>
        <dbReference type="Proteomes" id="UP001201262"/>
    </source>
</evidence>
<sequence length="294" mass="32450">MSSHLSYPAKIPACLPYNPNIPTPFGYRPSLPAGVVFMVLFAGLSAAHIWHAWRRKSLWIGLAFSLGAFGEFGGWLARTVAYRCPYSIQMLEMQLALLTMAPAFTTAGIYGILGLMIPIIGQDKSPLSPKLYLTIFMTVDFFSLLLQAVGGGLAGAAFSKNMSPWPGTYTIVAGIIWQLASTCVFATLLEYVIFRGRNRILQNPALRLTSLATMIAVTCMVARGVYRSMELMNGWRGYLFTHEAYAIVLDAGLMFIASLVFVIWHPAILIPQAKEYVSRRPLAQEVLELRQSGK</sequence>